<keyword evidence="1" id="KW-0812">Transmembrane</keyword>
<comment type="caution">
    <text evidence="2">The sequence shown here is derived from an EMBL/GenBank/DDBJ whole genome shotgun (WGS) entry which is preliminary data.</text>
</comment>
<dbReference type="Gramene" id="PRQ34975">
    <property type="protein sequence ID" value="PRQ34975"/>
    <property type="gene ID" value="RchiOBHm_Chr5g0075001"/>
</dbReference>
<organism evidence="2 3">
    <name type="scientific">Rosa chinensis</name>
    <name type="common">China rose</name>
    <dbReference type="NCBI Taxonomy" id="74649"/>
    <lineage>
        <taxon>Eukaryota</taxon>
        <taxon>Viridiplantae</taxon>
        <taxon>Streptophyta</taxon>
        <taxon>Embryophyta</taxon>
        <taxon>Tracheophyta</taxon>
        <taxon>Spermatophyta</taxon>
        <taxon>Magnoliopsida</taxon>
        <taxon>eudicotyledons</taxon>
        <taxon>Gunneridae</taxon>
        <taxon>Pentapetalae</taxon>
        <taxon>rosids</taxon>
        <taxon>fabids</taxon>
        <taxon>Rosales</taxon>
        <taxon>Rosaceae</taxon>
        <taxon>Rosoideae</taxon>
        <taxon>Rosoideae incertae sedis</taxon>
        <taxon>Rosa</taxon>
    </lineage>
</organism>
<dbReference type="Proteomes" id="UP000238479">
    <property type="component" value="Chromosome 5"/>
</dbReference>
<dbReference type="AlphaFoldDB" id="A0A2P6QLB8"/>
<keyword evidence="1" id="KW-1133">Transmembrane helix</keyword>
<proteinExistence type="predicted"/>
<reference evidence="2 3" key="1">
    <citation type="journal article" date="2018" name="Nat. Genet.">
        <title>The Rosa genome provides new insights in the design of modern roses.</title>
        <authorList>
            <person name="Bendahmane M."/>
        </authorList>
    </citation>
    <scope>NUCLEOTIDE SEQUENCE [LARGE SCALE GENOMIC DNA]</scope>
    <source>
        <strain evidence="3">cv. Old Blush</strain>
    </source>
</reference>
<evidence type="ECO:0000313" key="3">
    <source>
        <dbReference type="Proteomes" id="UP000238479"/>
    </source>
</evidence>
<evidence type="ECO:0000313" key="2">
    <source>
        <dbReference type="EMBL" id="PRQ34975.1"/>
    </source>
</evidence>
<feature type="transmembrane region" description="Helical" evidence="1">
    <location>
        <begin position="20"/>
        <end position="43"/>
    </location>
</feature>
<keyword evidence="1" id="KW-0472">Membrane</keyword>
<evidence type="ECO:0000256" key="1">
    <source>
        <dbReference type="SAM" id="Phobius"/>
    </source>
</evidence>
<protein>
    <submittedName>
        <fullName evidence="2">Uncharacterized protein</fullName>
    </submittedName>
</protein>
<keyword evidence="3" id="KW-1185">Reference proteome</keyword>
<name>A0A2P6QLB8_ROSCH</name>
<gene>
    <name evidence="2" type="ORF">RchiOBHm_Chr5g0075001</name>
</gene>
<accession>A0A2P6QLB8</accession>
<dbReference type="EMBL" id="PDCK01000043">
    <property type="protein sequence ID" value="PRQ34975.1"/>
    <property type="molecule type" value="Genomic_DNA"/>
</dbReference>
<sequence>MLALTNRPPSRQVLPKVRGIHWQIMSLIIVTLLPTPLLWLSLVPSVNRPLILRRLLFRNGGMP</sequence>